<dbReference type="AlphaFoldDB" id="A0AAE0LCI8"/>
<organism evidence="1 2">
    <name type="scientific">Cymbomonas tetramitiformis</name>
    <dbReference type="NCBI Taxonomy" id="36881"/>
    <lineage>
        <taxon>Eukaryota</taxon>
        <taxon>Viridiplantae</taxon>
        <taxon>Chlorophyta</taxon>
        <taxon>Pyramimonadophyceae</taxon>
        <taxon>Pyramimonadales</taxon>
        <taxon>Pyramimonadaceae</taxon>
        <taxon>Cymbomonas</taxon>
    </lineage>
</organism>
<gene>
    <name evidence="1" type="ORF">CYMTET_11766</name>
</gene>
<reference evidence="1 2" key="1">
    <citation type="journal article" date="2015" name="Genome Biol. Evol.">
        <title>Comparative Genomics of a Bacterivorous Green Alga Reveals Evolutionary Causalities and Consequences of Phago-Mixotrophic Mode of Nutrition.</title>
        <authorList>
            <person name="Burns J.A."/>
            <person name="Paasch A."/>
            <person name="Narechania A."/>
            <person name="Kim E."/>
        </authorList>
    </citation>
    <scope>NUCLEOTIDE SEQUENCE [LARGE SCALE GENOMIC DNA]</scope>
    <source>
        <strain evidence="1 2">PLY_AMNH</strain>
    </source>
</reference>
<evidence type="ECO:0000313" key="1">
    <source>
        <dbReference type="EMBL" id="KAK3280396.1"/>
    </source>
</evidence>
<keyword evidence="2" id="KW-1185">Reference proteome</keyword>
<accession>A0AAE0LCI8</accession>
<dbReference type="Gene3D" id="2.30.30.140">
    <property type="match status" value="1"/>
</dbReference>
<dbReference type="EMBL" id="LGRX02004418">
    <property type="protein sequence ID" value="KAK3280396.1"/>
    <property type="molecule type" value="Genomic_DNA"/>
</dbReference>
<evidence type="ECO:0000313" key="2">
    <source>
        <dbReference type="Proteomes" id="UP001190700"/>
    </source>
</evidence>
<sequence length="115" mass="12062">MGVLQVGTRVEVFWPGEREWFGGRVGEGALEEGAVVIEYFDGIPARDEVFLERGPRDLGEHNGHLVRRDGGGEVTVAEVDGEPVRPLEAASGGAKAGAIGEAEGSVVCGETYAVP</sequence>
<protein>
    <submittedName>
        <fullName evidence="1">Uncharacterized protein</fullName>
    </submittedName>
</protein>
<proteinExistence type="predicted"/>
<name>A0AAE0LCI8_9CHLO</name>
<comment type="caution">
    <text evidence="1">The sequence shown here is derived from an EMBL/GenBank/DDBJ whole genome shotgun (WGS) entry which is preliminary data.</text>
</comment>
<dbReference type="Proteomes" id="UP001190700">
    <property type="component" value="Unassembled WGS sequence"/>
</dbReference>